<dbReference type="GO" id="GO:0019028">
    <property type="term" value="C:viral capsid"/>
    <property type="evidence" value="ECO:0007669"/>
    <property type="project" value="UniProtKB-KW"/>
</dbReference>
<reference evidence="1" key="1">
    <citation type="submission" date="2020-09" db="EMBL/GenBank/DDBJ databases">
        <title>Leviviricetes taxonomy.</title>
        <authorList>
            <person name="Stockdale S.R."/>
            <person name="Callanan J."/>
            <person name="Adriaenssens E.M."/>
            <person name="Kuhn J.H."/>
            <person name="Rumnieks J."/>
            <person name="Shkoporov A."/>
            <person name="Draper L.A."/>
            <person name="Ross P."/>
            <person name="Hill C."/>
        </authorList>
    </citation>
    <scope>NUCLEOTIDE SEQUENCE</scope>
</reference>
<proteinExistence type="predicted"/>
<organism evidence="1 2">
    <name type="scientific">ssRNA phage SRR6253161_3</name>
    <dbReference type="NCBI Taxonomy" id="2786490"/>
    <lineage>
        <taxon>Viruses</taxon>
        <taxon>Riboviria</taxon>
        <taxon>Orthornavirae</taxon>
        <taxon>Lenarviricota</taxon>
        <taxon>Leviviricetes</taxon>
        <taxon>Timlovirales</taxon>
        <taxon>Steitzviridae</taxon>
        <taxon>Churkhuvirus</taxon>
        <taxon>Churkhuvirus limenecus</taxon>
        <taxon>Nihlwovirus limenecus</taxon>
    </lineage>
</organism>
<keyword evidence="2" id="KW-1185">Reference proteome</keyword>
<dbReference type="KEGG" id="vg:80400540"/>
<sequence length="116" mass="12964">MFGDPQVFNVNAVSTSFARVKVTDTEAVYKDNAGVYTLTQKQNQTKARFRREVRLGKEAIITDPITGVKSVQSVSVGLFIDEPKYGFTDPEIDILKDAIIAICDDTRMNRILVGEY</sequence>
<evidence type="ECO:0000313" key="2">
    <source>
        <dbReference type="Proteomes" id="UP000681145"/>
    </source>
</evidence>
<dbReference type="Proteomes" id="UP000681145">
    <property type="component" value="Segment"/>
</dbReference>
<dbReference type="RefSeq" id="YP_010770955.1">
    <property type="nucleotide sequence ID" value="NC_074442.1"/>
</dbReference>
<name>A0A8S5L5A8_9VIRU</name>
<accession>A0A8S5L5A8</accession>
<dbReference type="GeneID" id="80400540"/>
<evidence type="ECO:0000313" key="1">
    <source>
        <dbReference type="EMBL" id="DAD52535.1"/>
    </source>
</evidence>
<protein>
    <submittedName>
        <fullName evidence="1">Coat protein</fullName>
    </submittedName>
</protein>
<dbReference type="EMBL" id="BK014133">
    <property type="protein sequence ID" value="DAD52535.1"/>
    <property type="molecule type" value="Genomic_RNA"/>
</dbReference>
<keyword evidence="1" id="KW-0946">Virion</keyword>
<keyword evidence="1" id="KW-0167">Capsid protein</keyword>
<gene>
    <name evidence="1" type="primary">SRR6253161_3_2</name>
</gene>